<dbReference type="Gene3D" id="3.10.620.30">
    <property type="match status" value="1"/>
</dbReference>
<dbReference type="PANTHER" id="PTHR42736:SF1">
    <property type="entry name" value="PROTEIN-GLUTAMINE GAMMA-GLUTAMYLTRANSFERASE"/>
    <property type="match status" value="1"/>
</dbReference>
<dbReference type="EMBL" id="MPNX01000022">
    <property type="protein sequence ID" value="OOY34103.1"/>
    <property type="molecule type" value="Genomic_DNA"/>
</dbReference>
<feature type="transmembrane region" description="Helical" evidence="1">
    <location>
        <begin position="7"/>
        <end position="24"/>
    </location>
</feature>
<feature type="transmembrane region" description="Helical" evidence="1">
    <location>
        <begin position="159"/>
        <end position="181"/>
    </location>
</feature>
<keyword evidence="1" id="KW-1133">Transmembrane helix</keyword>
<proteinExistence type="predicted"/>
<dbReference type="OrthoDB" id="9804872at2"/>
<reference evidence="4 6" key="2">
    <citation type="submission" date="2016-11" db="EMBL/GenBank/DDBJ databases">
        <title>Mixed transmission modes and dynamic genome evolution in an obligate animal-bacterial symbiosis.</title>
        <authorList>
            <person name="Russell S.L."/>
            <person name="Corbett-Detig R.B."/>
            <person name="Cavanaugh C.M."/>
        </authorList>
    </citation>
    <scope>NUCLEOTIDE SEQUENCE [LARGE SCALE GENOMIC DNA]</scope>
    <source>
        <strain evidence="4">MA-KB16</strain>
    </source>
</reference>
<feature type="transmembrane region" description="Helical" evidence="1">
    <location>
        <begin position="553"/>
        <end position="573"/>
    </location>
</feature>
<accession>A0A0B0HDE7</accession>
<dbReference type="PATRIC" id="fig|2340.3.peg.2081"/>
<keyword evidence="3" id="KW-0378">Hydrolase</keyword>
<reference evidence="3 5" key="1">
    <citation type="journal article" date="2014" name="BMC Genomics">
        <title>The genome of the intracellular bacterium of the coastal bivalve, Solemya velum: a blueprint for thriving in and out of symbiosis.</title>
        <authorList>
            <person name="Dmytrenko O."/>
            <person name="Russell S.L."/>
            <person name="Loo W.T."/>
            <person name="Fontanez K.M."/>
            <person name="Liao L."/>
            <person name="Roeselers G."/>
            <person name="Sharma R."/>
            <person name="Stewart F.J."/>
            <person name="Newton I.L."/>
            <person name="Woyke T."/>
            <person name="Wu D."/>
            <person name="Lang J.M."/>
            <person name="Eisen J.A."/>
            <person name="Cavanaugh C.M."/>
        </authorList>
    </citation>
    <scope>NUCLEOTIDE SEQUENCE [LARGE SCALE GENOMIC DNA]</scope>
    <source>
        <strain evidence="3 5">WH</strain>
    </source>
</reference>
<dbReference type="InterPro" id="IPR002931">
    <property type="entry name" value="Transglutaminase-like"/>
</dbReference>
<dbReference type="Pfam" id="PF11992">
    <property type="entry name" value="TgpA_N"/>
    <property type="match status" value="1"/>
</dbReference>
<dbReference type="Pfam" id="PF13559">
    <property type="entry name" value="DUF4129"/>
    <property type="match status" value="1"/>
</dbReference>
<feature type="transmembrane region" description="Helical" evidence="1">
    <location>
        <begin position="129"/>
        <end position="147"/>
    </location>
</feature>
<evidence type="ECO:0000313" key="6">
    <source>
        <dbReference type="Proteomes" id="UP000190962"/>
    </source>
</evidence>
<dbReference type="InterPro" id="IPR052901">
    <property type="entry name" value="Bact_TGase-like"/>
</dbReference>
<feature type="transmembrane region" description="Helical" evidence="1">
    <location>
        <begin position="30"/>
        <end position="46"/>
    </location>
</feature>
<dbReference type="STRING" id="2340.JV46_07530"/>
<evidence type="ECO:0000256" key="1">
    <source>
        <dbReference type="SAM" id="Phobius"/>
    </source>
</evidence>
<dbReference type="EMBL" id="JRAA01000002">
    <property type="protein sequence ID" value="KHF25461.1"/>
    <property type="molecule type" value="Genomic_DNA"/>
</dbReference>
<dbReference type="Pfam" id="PF01841">
    <property type="entry name" value="Transglut_core"/>
    <property type="match status" value="1"/>
</dbReference>
<sequence>MITPWHIPRNALTWILLSLLLLVPAHYDHLPWWALLVCLVVAGWRIMILRGDWGLPSIWIKLLLVLLSVAGIYQQFGGITGLEPMVALLFCGFSLKLLECSSRRDVYLVLFLAYLVAASAFLFSQQITFSLYMLLCVLVITAALVALHQPNVSEFSLSGLYKATVILLQAIPLTVVLFLVLPRFEPLWSVPAPSHQARTGMSDTMSPGDISALGRSDQLVFRAEFESGIPSSRQLYWRGLTLSDFDGRTWHRGPENMRFLTPRESQSVRQRFSQPINYKLIIEPNNQYWIFSLPLAFTDNPKVKMASDSRLVSIQQIGSRMQLDVLSDPDERLQSFMDIQQRALYTELPASGNPRTREWAQRLLDQAGNEVIFVQQMLDYFSREAFFYTLEPPLLGRDSVDEFIFDTRRGFCEHYASSFVFAVRSAGIPARVVAGYQGGDVNPLTGVVSVRQYDAHAWAEVWLEDQGWVRVDPTGAVSPLRIESGLQRAMEAVAEEFLPDDFLSPYRYRDIPWINQLRLRYEMLNYQWTKWVLNYRGQLQIDVMKRLLGDITAWRIAVLLLLVTLLASLPFLYRAWLHGRHLEPHQRLYLKICRMLEKQGYERQPNETPDEFAHRVAQDAPAWGPSLQLVTGLFTRLEYESVPEQEREQALKNLKHELFKLRYKRVWK</sequence>
<evidence type="ECO:0000313" key="3">
    <source>
        <dbReference type="EMBL" id="KHF25461.1"/>
    </source>
</evidence>
<dbReference type="RefSeq" id="WP_043117701.1">
    <property type="nucleotide sequence ID" value="NZ_JRAA01000002.1"/>
</dbReference>
<evidence type="ECO:0000259" key="2">
    <source>
        <dbReference type="SMART" id="SM00460"/>
    </source>
</evidence>
<feature type="transmembrane region" description="Helical" evidence="1">
    <location>
        <begin position="82"/>
        <end position="98"/>
    </location>
</feature>
<keyword evidence="3" id="KW-0645">Protease</keyword>
<feature type="transmembrane region" description="Helical" evidence="1">
    <location>
        <begin position="105"/>
        <end position="123"/>
    </location>
</feature>
<gene>
    <name evidence="4" type="ORF">BOV88_11805</name>
    <name evidence="3" type="ORF">JV46_07530</name>
</gene>
<dbReference type="InterPro" id="IPR025403">
    <property type="entry name" value="TgpA-like_C"/>
</dbReference>
<comment type="caution">
    <text evidence="3">The sequence shown here is derived from an EMBL/GenBank/DDBJ whole genome shotgun (WGS) entry which is preliminary data.</text>
</comment>
<dbReference type="PANTHER" id="PTHR42736">
    <property type="entry name" value="PROTEIN-GLUTAMINE GAMMA-GLUTAMYLTRANSFERASE"/>
    <property type="match status" value="1"/>
</dbReference>
<evidence type="ECO:0000313" key="4">
    <source>
        <dbReference type="EMBL" id="OOY34103.1"/>
    </source>
</evidence>
<dbReference type="eggNOG" id="COG1305">
    <property type="taxonomic scope" value="Bacteria"/>
</dbReference>
<dbReference type="Proteomes" id="UP000030856">
    <property type="component" value="Unassembled WGS sequence"/>
</dbReference>
<dbReference type="Proteomes" id="UP000190962">
    <property type="component" value="Unassembled WGS sequence"/>
</dbReference>
<dbReference type="GO" id="GO:0008233">
    <property type="term" value="F:peptidase activity"/>
    <property type="evidence" value="ECO:0007669"/>
    <property type="project" value="UniProtKB-KW"/>
</dbReference>
<dbReference type="GO" id="GO:0006508">
    <property type="term" value="P:proteolysis"/>
    <property type="evidence" value="ECO:0007669"/>
    <property type="project" value="UniProtKB-KW"/>
</dbReference>
<dbReference type="InterPro" id="IPR021878">
    <property type="entry name" value="TgpA_N"/>
</dbReference>
<dbReference type="InterPro" id="IPR038765">
    <property type="entry name" value="Papain-like_cys_pep_sf"/>
</dbReference>
<keyword evidence="1" id="KW-0812">Transmembrane</keyword>
<organism evidence="3 5">
    <name type="scientific">Solemya velum gill symbiont</name>
    <dbReference type="NCBI Taxonomy" id="2340"/>
    <lineage>
        <taxon>Bacteria</taxon>
        <taxon>Pseudomonadati</taxon>
        <taxon>Pseudomonadota</taxon>
        <taxon>Gammaproteobacteria</taxon>
        <taxon>sulfur-oxidizing symbionts</taxon>
    </lineage>
</organism>
<keyword evidence="5" id="KW-1185">Reference proteome</keyword>
<name>A0A0B0HDE7_SOVGS</name>
<dbReference type="SMART" id="SM00460">
    <property type="entry name" value="TGc"/>
    <property type="match status" value="1"/>
</dbReference>
<evidence type="ECO:0000313" key="5">
    <source>
        <dbReference type="Proteomes" id="UP000030856"/>
    </source>
</evidence>
<feature type="domain" description="Transglutaminase-like" evidence="2">
    <location>
        <begin position="404"/>
        <end position="475"/>
    </location>
</feature>
<protein>
    <submittedName>
        <fullName evidence="3">Transglutaminase-like proteinb/putative cysteine protease</fullName>
    </submittedName>
</protein>
<dbReference type="AlphaFoldDB" id="A0A0B0HDE7"/>
<keyword evidence="1" id="KW-0472">Membrane</keyword>
<dbReference type="SUPFAM" id="SSF54001">
    <property type="entry name" value="Cysteine proteinases"/>
    <property type="match status" value="1"/>
</dbReference>